<dbReference type="InterPro" id="IPR023210">
    <property type="entry name" value="NADP_OxRdtase_dom"/>
</dbReference>
<dbReference type="PANTHER" id="PTHR43625:SF88">
    <property type="entry name" value="OS07G0143000 PROTEIN"/>
    <property type="match status" value="1"/>
</dbReference>
<keyword evidence="1" id="KW-0560">Oxidoreductase</keyword>
<dbReference type="SUPFAM" id="SSF51430">
    <property type="entry name" value="NAD(P)-linked oxidoreductase"/>
    <property type="match status" value="1"/>
</dbReference>
<dbReference type="Gene3D" id="3.20.20.100">
    <property type="entry name" value="NADP-dependent oxidoreductase domain"/>
    <property type="match status" value="1"/>
</dbReference>
<comment type="caution">
    <text evidence="3">The sequence shown here is derived from an EMBL/GenBank/DDBJ whole genome shotgun (WGS) entry which is preliminary data.</text>
</comment>
<reference evidence="3 4" key="1">
    <citation type="submission" date="2017-10" db="EMBL/GenBank/DDBJ databases">
        <title>A large-scale comparative metagenomic study reveals the eutrophication-driven functional interactions in six Microcystis-epibionts communities.</title>
        <authorList>
            <person name="Li Q."/>
            <person name="Lin F."/>
        </authorList>
    </citation>
    <scope>NUCLEOTIDE SEQUENCE [LARGE SCALE GENOMIC DNA]</scope>
    <source>
        <strain evidence="3">TF09</strain>
    </source>
</reference>
<dbReference type="Proteomes" id="UP000256873">
    <property type="component" value="Unassembled WGS sequence"/>
</dbReference>
<dbReference type="InterPro" id="IPR050791">
    <property type="entry name" value="Aldo-Keto_reductase"/>
</dbReference>
<proteinExistence type="predicted"/>
<evidence type="ECO:0000313" key="4">
    <source>
        <dbReference type="Proteomes" id="UP000256873"/>
    </source>
</evidence>
<feature type="domain" description="NADP-dependent oxidoreductase" evidence="2">
    <location>
        <begin position="18"/>
        <end position="312"/>
    </location>
</feature>
<dbReference type="InterPro" id="IPR020471">
    <property type="entry name" value="AKR"/>
</dbReference>
<evidence type="ECO:0000256" key="1">
    <source>
        <dbReference type="ARBA" id="ARBA00023002"/>
    </source>
</evidence>
<dbReference type="AlphaFoldDB" id="A0A3E0L3S1"/>
<dbReference type="Pfam" id="PF00248">
    <property type="entry name" value="Aldo_ket_red"/>
    <property type="match status" value="1"/>
</dbReference>
<dbReference type="InterPro" id="IPR036812">
    <property type="entry name" value="NAD(P)_OxRdtase_dom_sf"/>
</dbReference>
<dbReference type="PANTHER" id="PTHR43625">
    <property type="entry name" value="AFLATOXIN B1 ALDEHYDE REDUCTASE"/>
    <property type="match status" value="1"/>
</dbReference>
<evidence type="ECO:0000259" key="2">
    <source>
        <dbReference type="Pfam" id="PF00248"/>
    </source>
</evidence>
<protein>
    <submittedName>
        <fullName evidence="3">Aldo/keto reductase</fullName>
    </submittedName>
</protein>
<dbReference type="CDD" id="cd19093">
    <property type="entry name" value="AKR_AtPLR-like"/>
    <property type="match status" value="1"/>
</dbReference>
<dbReference type="EMBL" id="QQWC01000003">
    <property type="protein sequence ID" value="REJ42055.1"/>
    <property type="molecule type" value="Genomic_DNA"/>
</dbReference>
<gene>
    <name evidence="3" type="ORF">DWQ54_14210</name>
</gene>
<name>A0A3E0L3S1_9CHRO</name>
<dbReference type="PRINTS" id="PR00069">
    <property type="entry name" value="ALDKETRDTASE"/>
</dbReference>
<dbReference type="GO" id="GO:0005737">
    <property type="term" value="C:cytoplasm"/>
    <property type="evidence" value="ECO:0007669"/>
    <property type="project" value="TreeGrafter"/>
</dbReference>
<accession>A0A3E0L3S1</accession>
<dbReference type="GO" id="GO:0016491">
    <property type="term" value="F:oxidoreductase activity"/>
    <property type="evidence" value="ECO:0007669"/>
    <property type="project" value="UniProtKB-KW"/>
</dbReference>
<sequence>MTRQTANLGQTGIAVSALGIGTWAWGDKFFWNYGKEYGASQVEEAFKAAVEAGITFFDTAEVYGLGESERLLGKFTQETDIPIDIASKFAPVPWRFGANAVHNAITESLNRLKTDKIALYQVHWPFTFLISQETLMNALGEEVKSGRIGSVGVSNYSAEQMRQASQILAKKEVPLAVNQVQYSLLYRKIETKGILATAKELGVTILAYSPLAQGLLTGKYSPESQNLPDGARKVDPRFKKEGLEKIAPILRVMQELGAKYQKTPAQVALNWLIAQGDVIPIPGAKTAAQARENAGALGWSLEAREVTQLEQMSRPWL</sequence>
<organism evidence="3 4">
    <name type="scientific">Microcystis flos-aquae TF09</name>
    <dbReference type="NCBI Taxonomy" id="2060473"/>
    <lineage>
        <taxon>Bacteria</taxon>
        <taxon>Bacillati</taxon>
        <taxon>Cyanobacteriota</taxon>
        <taxon>Cyanophyceae</taxon>
        <taxon>Oscillatoriophycideae</taxon>
        <taxon>Chroococcales</taxon>
        <taxon>Microcystaceae</taxon>
        <taxon>Microcystis</taxon>
    </lineage>
</organism>
<evidence type="ECO:0000313" key="3">
    <source>
        <dbReference type="EMBL" id="REJ42055.1"/>
    </source>
</evidence>